<organism evidence="1 2">
    <name type="scientific">Ambispora gerdemannii</name>
    <dbReference type="NCBI Taxonomy" id="144530"/>
    <lineage>
        <taxon>Eukaryota</taxon>
        <taxon>Fungi</taxon>
        <taxon>Fungi incertae sedis</taxon>
        <taxon>Mucoromycota</taxon>
        <taxon>Glomeromycotina</taxon>
        <taxon>Glomeromycetes</taxon>
        <taxon>Archaeosporales</taxon>
        <taxon>Ambisporaceae</taxon>
        <taxon>Ambispora</taxon>
    </lineage>
</organism>
<proteinExistence type="predicted"/>
<dbReference type="AlphaFoldDB" id="A0A9N9ECT7"/>
<name>A0A9N9ECT7_9GLOM</name>
<evidence type="ECO:0000313" key="2">
    <source>
        <dbReference type="Proteomes" id="UP000789831"/>
    </source>
</evidence>
<sequence length="96" mass="11064">MGKDPFCHVYTPSFEIPWELQHLISGNAGQVEFEQDGFEVHKDNVVIVAEAVHEFNRILSLIHYPTEEEAALPQLPNEAVKSREFKTKFTPQTKRQ</sequence>
<protein>
    <submittedName>
        <fullName evidence="1">3747_t:CDS:1</fullName>
    </submittedName>
</protein>
<dbReference type="OrthoDB" id="2377383at2759"/>
<reference evidence="1" key="1">
    <citation type="submission" date="2021-06" db="EMBL/GenBank/DDBJ databases">
        <authorList>
            <person name="Kallberg Y."/>
            <person name="Tangrot J."/>
            <person name="Rosling A."/>
        </authorList>
    </citation>
    <scope>NUCLEOTIDE SEQUENCE</scope>
    <source>
        <strain evidence="1">MT106</strain>
    </source>
</reference>
<evidence type="ECO:0000313" key="1">
    <source>
        <dbReference type="EMBL" id="CAG8671343.1"/>
    </source>
</evidence>
<comment type="caution">
    <text evidence="1">The sequence shown here is derived from an EMBL/GenBank/DDBJ whole genome shotgun (WGS) entry which is preliminary data.</text>
</comment>
<feature type="non-terminal residue" evidence="1">
    <location>
        <position position="96"/>
    </location>
</feature>
<gene>
    <name evidence="1" type="ORF">AGERDE_LOCUS12271</name>
</gene>
<dbReference type="Proteomes" id="UP000789831">
    <property type="component" value="Unassembled WGS sequence"/>
</dbReference>
<accession>A0A9N9ECT7</accession>
<keyword evidence="2" id="KW-1185">Reference proteome</keyword>
<dbReference type="EMBL" id="CAJVPL010007776">
    <property type="protein sequence ID" value="CAG8671343.1"/>
    <property type="molecule type" value="Genomic_DNA"/>
</dbReference>